<evidence type="ECO:0000313" key="3">
    <source>
        <dbReference type="Proteomes" id="UP000235943"/>
    </source>
</evidence>
<keyword evidence="3" id="KW-1185">Reference proteome</keyword>
<evidence type="ECO:0000259" key="1">
    <source>
        <dbReference type="Pfam" id="PF00535"/>
    </source>
</evidence>
<dbReference type="SUPFAM" id="SSF53448">
    <property type="entry name" value="Nucleotide-diphospho-sugar transferases"/>
    <property type="match status" value="1"/>
</dbReference>
<gene>
    <name evidence="2" type="ORF">C1J00_19600</name>
</gene>
<dbReference type="Proteomes" id="UP000235943">
    <property type="component" value="Unassembled WGS sequence"/>
</dbReference>
<reference evidence="2 3" key="1">
    <citation type="submission" date="2018-01" db="EMBL/GenBank/DDBJ databases">
        <title>Draft genome sequence of Streptomyces sp. 13K301.</title>
        <authorList>
            <person name="Sahin N."/>
            <person name="Saygin H."/>
            <person name="Ay H."/>
        </authorList>
    </citation>
    <scope>NUCLEOTIDE SEQUENCE [LARGE SCALE GENOMIC DNA]</scope>
    <source>
        <strain evidence="2 3">13K301</strain>
    </source>
</reference>
<dbReference type="Pfam" id="PF00535">
    <property type="entry name" value="Glycos_transf_2"/>
    <property type="match status" value="1"/>
</dbReference>
<name>A0A2N8TNH7_9ACTN</name>
<accession>A0A2N8TNH7</accession>
<comment type="caution">
    <text evidence="2">The sequence shown here is derived from an EMBL/GenBank/DDBJ whole genome shotgun (WGS) entry which is preliminary data.</text>
</comment>
<dbReference type="InterPro" id="IPR001173">
    <property type="entry name" value="Glyco_trans_2-like"/>
</dbReference>
<dbReference type="InterPro" id="IPR029044">
    <property type="entry name" value="Nucleotide-diphossugar_trans"/>
</dbReference>
<organism evidence="2 3">
    <name type="scientific">Streptomyces cahuitamycinicus</name>
    <dbReference type="NCBI Taxonomy" id="2070367"/>
    <lineage>
        <taxon>Bacteria</taxon>
        <taxon>Bacillati</taxon>
        <taxon>Actinomycetota</taxon>
        <taxon>Actinomycetes</taxon>
        <taxon>Kitasatosporales</taxon>
        <taxon>Streptomycetaceae</taxon>
        <taxon>Streptomyces</taxon>
    </lineage>
</organism>
<dbReference type="PANTHER" id="PTHR22916">
    <property type="entry name" value="GLYCOSYLTRANSFERASE"/>
    <property type="match status" value="1"/>
</dbReference>
<dbReference type="CDD" id="cd00761">
    <property type="entry name" value="Glyco_tranf_GTA_type"/>
    <property type="match status" value="1"/>
</dbReference>
<dbReference type="EMBL" id="POUC01000136">
    <property type="protein sequence ID" value="PNG20558.1"/>
    <property type="molecule type" value="Genomic_DNA"/>
</dbReference>
<evidence type="ECO:0000313" key="2">
    <source>
        <dbReference type="EMBL" id="PNG20558.1"/>
    </source>
</evidence>
<dbReference type="GO" id="GO:0016758">
    <property type="term" value="F:hexosyltransferase activity"/>
    <property type="evidence" value="ECO:0007669"/>
    <property type="project" value="UniProtKB-ARBA"/>
</dbReference>
<sequence length="351" mass="39295">MGPHAALVRACGAGQANRAQLLRGDPGHRHRRQPGSLIRDRENAVKSSTPEGISFVIPCFNSGGYLVEAVESLIQQPHTFPYEVVVVDDGSDDQPTLRAISRCAERAEVRIVRQEHSGHHAARNAGINAASFEYVMQLDADDRLATAPELLEAGSYPDRAVKLLKTHQHVAFVHTMSRMIGDFDGLTISSYPCREELVLRKHHVPTSIVCRRDNAIHGGLYDPHVRKWGDWAFAVNLLAGRFRRGEANHIVCIAGPLHEYRVHSRTRRVSNAEISEFDMTMLVVQKNLDLFRHHFNRDDAAEDITRLVLASKPSRLVDLIRMAEFDLEQALTVARQRQFSLSSPFEGLGIP</sequence>
<dbReference type="PANTHER" id="PTHR22916:SF3">
    <property type="entry name" value="UDP-GLCNAC:BETAGAL BETA-1,3-N-ACETYLGLUCOSAMINYLTRANSFERASE-LIKE PROTEIN 1"/>
    <property type="match status" value="1"/>
</dbReference>
<protein>
    <recommendedName>
        <fullName evidence="1">Glycosyltransferase 2-like domain-containing protein</fullName>
    </recommendedName>
</protein>
<feature type="domain" description="Glycosyltransferase 2-like" evidence="1">
    <location>
        <begin position="54"/>
        <end position="145"/>
    </location>
</feature>
<dbReference type="AlphaFoldDB" id="A0A2N8TNH7"/>
<proteinExistence type="predicted"/>
<dbReference type="Gene3D" id="3.90.550.10">
    <property type="entry name" value="Spore Coat Polysaccharide Biosynthesis Protein SpsA, Chain A"/>
    <property type="match status" value="1"/>
</dbReference>
<dbReference type="OrthoDB" id="9810303at2"/>